<keyword evidence="2" id="KW-1185">Reference proteome</keyword>
<evidence type="ECO:0000313" key="2">
    <source>
        <dbReference type="Proteomes" id="UP001227101"/>
    </source>
</evidence>
<sequence>MLARALEARVPVAWITDDKAYGQAKYLKVRSEQCHTGYVSATKVNDLLITTAGGGTRADERIAGLPARVWRRLSVGHGAHGPREDD</sequence>
<dbReference type="EMBL" id="CP127173">
    <property type="protein sequence ID" value="WIV52976.1"/>
    <property type="molecule type" value="Genomic_DNA"/>
</dbReference>
<evidence type="ECO:0000313" key="1">
    <source>
        <dbReference type="EMBL" id="WIV52976.1"/>
    </source>
</evidence>
<protein>
    <recommendedName>
        <fullName evidence="3">Transposase IS701-like DDE domain-containing protein</fullName>
    </recommendedName>
</protein>
<reference evidence="1 2" key="1">
    <citation type="submission" date="2023-06" db="EMBL/GenBank/DDBJ databases">
        <authorList>
            <person name="Oyuntsetseg B."/>
            <person name="Kim S.B."/>
        </authorList>
    </citation>
    <scope>NUCLEOTIDE SEQUENCE [LARGE SCALE GENOMIC DNA]</scope>
    <source>
        <strain evidence="1 2">2-2</strain>
    </source>
</reference>
<evidence type="ECO:0008006" key="3">
    <source>
        <dbReference type="Google" id="ProtNLM"/>
    </source>
</evidence>
<name>A0ABY8XAG7_9PSEU</name>
<dbReference type="Proteomes" id="UP001227101">
    <property type="component" value="Chromosome"/>
</dbReference>
<organism evidence="1 2">
    <name type="scientific">Amycolatopsis nalaikhensis</name>
    <dbReference type="NCBI Taxonomy" id="715472"/>
    <lineage>
        <taxon>Bacteria</taxon>
        <taxon>Bacillati</taxon>
        <taxon>Actinomycetota</taxon>
        <taxon>Actinomycetes</taxon>
        <taxon>Pseudonocardiales</taxon>
        <taxon>Pseudonocardiaceae</taxon>
        <taxon>Amycolatopsis</taxon>
    </lineage>
</organism>
<dbReference type="RefSeq" id="WP_285449374.1">
    <property type="nucleotide sequence ID" value="NZ_CP127173.1"/>
</dbReference>
<accession>A0ABY8XAG7</accession>
<proteinExistence type="predicted"/>
<gene>
    <name evidence="1" type="ORF">QP939_29030</name>
</gene>